<feature type="compositionally biased region" description="Low complexity" evidence="1">
    <location>
        <begin position="56"/>
        <end position="75"/>
    </location>
</feature>
<evidence type="ECO:0000313" key="4">
    <source>
        <dbReference type="Proteomes" id="UP001530293"/>
    </source>
</evidence>
<feature type="region of interest" description="Disordered" evidence="1">
    <location>
        <begin position="1"/>
        <end position="80"/>
    </location>
</feature>
<sequence length="718" mass="79827">MTKANSSIASSSRVAASTTSDHVHSMDTTGGGGNVASSRGGSISFSDQKHPSKNNSSRGGTTASGTATTPGDASTLHSTHMMWNNNTPEMIQSRLELEQKIRQRNEATRNTRLRRNRMQPQKLCEQSEEDDDDSDDENAILLNKAKSNKDGGGGPVPKVLRDLLLQTAIFGIDTTARLSKPTLDITKNMLLPQIIIPLFLEVWETYVPARIQTWLKVVPTSLKNLANLLCGTQAGKALVMKAGQLGEDAIDVASSEVARQFWIDATVALIKFFESLHTPEVKAMLDQLAVGACRLVDVLSSGKAKQVWFDASEALWALIEVVSDEVMVMSLAEGCAQICFALENERESLKQRRCNEGQGFTSQRRRERDRRQMGTYPPGKAVLRDGGGREGFGEALMDSLGRYNLDEFEEEMYDGPPQRVIVPTSSSEFLDGGQRNDGSGAIPHTMDDAAVFPNVLSDDDESEITTEIEDLHCGEDLVDQDEVHQQNKESENPPPRNNKLSYEQDAHGDYNAILQERIDQLHWHSNGEGAASETNDNFDEPILQFYRKLNEVLVETRKHGRDLRQAALGDKPSKQEVETDSDRKTQSKDHVDPTPSIPVEKNIGMFRFRKWKFIIIAAIFCMATMCMTWFALGCYGLYILVSGGGGHINQYLPFPNKMQHPSNIVIHITTSEDQEFTNECDATRGKESNSQQNKKVASITWEEWNEMKLGVERAIGKR</sequence>
<evidence type="ECO:0000256" key="2">
    <source>
        <dbReference type="SAM" id="Phobius"/>
    </source>
</evidence>
<keyword evidence="2" id="KW-0812">Transmembrane</keyword>
<dbReference type="AlphaFoldDB" id="A0ABD3MM39"/>
<feature type="transmembrane region" description="Helical" evidence="2">
    <location>
        <begin position="613"/>
        <end position="641"/>
    </location>
</feature>
<feature type="region of interest" description="Disordered" evidence="1">
    <location>
        <begin position="563"/>
        <end position="596"/>
    </location>
</feature>
<feature type="compositionally biased region" description="Basic and acidic residues" evidence="1">
    <location>
        <begin position="481"/>
        <end position="491"/>
    </location>
</feature>
<feature type="compositionally biased region" description="Acidic residues" evidence="1">
    <location>
        <begin position="126"/>
        <end position="135"/>
    </location>
</feature>
<name>A0ABD3MM39_9STRA</name>
<feature type="compositionally biased region" description="Low complexity" evidence="1">
    <location>
        <begin position="1"/>
        <end position="20"/>
    </location>
</feature>
<feature type="compositionally biased region" description="Basic and acidic residues" evidence="1">
    <location>
        <begin position="571"/>
        <end position="592"/>
    </location>
</feature>
<proteinExistence type="predicted"/>
<feature type="region of interest" description="Disordered" evidence="1">
    <location>
        <begin position="104"/>
        <end position="135"/>
    </location>
</feature>
<dbReference type="EMBL" id="JALLBG020000102">
    <property type="protein sequence ID" value="KAL3764712.1"/>
    <property type="molecule type" value="Genomic_DNA"/>
</dbReference>
<evidence type="ECO:0000256" key="1">
    <source>
        <dbReference type="SAM" id="MobiDB-lite"/>
    </source>
</evidence>
<comment type="caution">
    <text evidence="3">The sequence shown here is derived from an EMBL/GenBank/DDBJ whole genome shotgun (WGS) entry which is preliminary data.</text>
</comment>
<gene>
    <name evidence="3" type="ORF">ACHAWU_001542</name>
</gene>
<dbReference type="Proteomes" id="UP001530293">
    <property type="component" value="Unassembled WGS sequence"/>
</dbReference>
<evidence type="ECO:0000313" key="3">
    <source>
        <dbReference type="EMBL" id="KAL3764712.1"/>
    </source>
</evidence>
<keyword evidence="2" id="KW-0472">Membrane</keyword>
<feature type="region of interest" description="Disordered" evidence="1">
    <location>
        <begin position="481"/>
        <end position="502"/>
    </location>
</feature>
<reference evidence="3 4" key="1">
    <citation type="submission" date="2024-10" db="EMBL/GenBank/DDBJ databases">
        <title>Updated reference genomes for cyclostephanoid diatoms.</title>
        <authorList>
            <person name="Roberts W.R."/>
            <person name="Alverson A.J."/>
        </authorList>
    </citation>
    <scope>NUCLEOTIDE SEQUENCE [LARGE SCALE GENOMIC DNA]</scope>
    <source>
        <strain evidence="3 4">AJA232-27</strain>
    </source>
</reference>
<organism evidence="3 4">
    <name type="scientific">Discostella pseudostelligera</name>
    <dbReference type="NCBI Taxonomy" id="259834"/>
    <lineage>
        <taxon>Eukaryota</taxon>
        <taxon>Sar</taxon>
        <taxon>Stramenopiles</taxon>
        <taxon>Ochrophyta</taxon>
        <taxon>Bacillariophyta</taxon>
        <taxon>Coscinodiscophyceae</taxon>
        <taxon>Thalassiosirophycidae</taxon>
        <taxon>Stephanodiscales</taxon>
        <taxon>Stephanodiscaceae</taxon>
        <taxon>Discostella</taxon>
    </lineage>
</organism>
<accession>A0ABD3MM39</accession>
<feature type="region of interest" description="Disordered" evidence="1">
    <location>
        <begin position="354"/>
        <end position="388"/>
    </location>
</feature>
<keyword evidence="4" id="KW-1185">Reference proteome</keyword>
<protein>
    <submittedName>
        <fullName evidence="3">Uncharacterized protein</fullName>
    </submittedName>
</protein>
<keyword evidence="2" id="KW-1133">Transmembrane helix</keyword>